<protein>
    <submittedName>
        <fullName evidence="13">Cyclic peptide export ABC transporter</fullName>
    </submittedName>
</protein>
<comment type="subcellular location">
    <subcellularLocation>
        <location evidence="1">Cell membrane</location>
        <topology evidence="1">Multi-pass membrane protein</topology>
    </subcellularLocation>
</comment>
<dbReference type="InterPro" id="IPR005898">
    <property type="entry name" value="Cyc_pep_transpt_SyrD/YojI"/>
</dbReference>
<reference evidence="13" key="1">
    <citation type="submission" date="2022-06" db="EMBL/GenBank/DDBJ databases">
        <title>New Polynucleobacter species.</title>
        <authorList>
            <person name="Hahn M.W."/>
        </authorList>
    </citation>
    <scope>NUCLEOTIDE SEQUENCE</scope>
    <source>
        <strain evidence="13">UK-FUSCHL-C3</strain>
    </source>
</reference>
<dbReference type="GO" id="GO:0015833">
    <property type="term" value="P:peptide transport"/>
    <property type="evidence" value="ECO:0007669"/>
    <property type="project" value="InterPro"/>
</dbReference>
<dbReference type="InterPro" id="IPR003593">
    <property type="entry name" value="AAA+_ATPase"/>
</dbReference>
<evidence type="ECO:0000256" key="8">
    <source>
        <dbReference type="ARBA" id="ARBA00022989"/>
    </source>
</evidence>
<dbReference type="Pfam" id="PF00005">
    <property type="entry name" value="ABC_tran"/>
    <property type="match status" value="1"/>
</dbReference>
<dbReference type="SMART" id="SM00382">
    <property type="entry name" value="AAA"/>
    <property type="match status" value="1"/>
</dbReference>
<evidence type="ECO:0000256" key="3">
    <source>
        <dbReference type="ARBA" id="ARBA00022475"/>
    </source>
</evidence>
<evidence type="ECO:0000256" key="4">
    <source>
        <dbReference type="ARBA" id="ARBA00022519"/>
    </source>
</evidence>
<feature type="domain" description="ABC transmembrane type-1" evidence="12">
    <location>
        <begin position="21"/>
        <end position="296"/>
    </location>
</feature>
<gene>
    <name evidence="13" type="ORF">NKE59_01830</name>
</gene>
<dbReference type="PANTHER" id="PTHR43553:SF11">
    <property type="entry name" value="ABC TRANSPORTER ATP-BINDING_PERMEASE PROTEIN YOJI"/>
    <property type="match status" value="1"/>
</dbReference>
<dbReference type="GO" id="GO:0140359">
    <property type="term" value="F:ABC-type transporter activity"/>
    <property type="evidence" value="ECO:0007669"/>
    <property type="project" value="InterPro"/>
</dbReference>
<dbReference type="Gene3D" id="1.20.1560.10">
    <property type="entry name" value="ABC transporter type 1, transmembrane domain"/>
    <property type="match status" value="1"/>
</dbReference>
<dbReference type="SUPFAM" id="SSF52540">
    <property type="entry name" value="P-loop containing nucleoside triphosphate hydrolases"/>
    <property type="match status" value="1"/>
</dbReference>
<organism evidence="13">
    <name type="scientific">Polynucleobacter sp. UK-FUSCHL-C3</name>
    <dbReference type="NCBI Taxonomy" id="2955208"/>
    <lineage>
        <taxon>Bacteria</taxon>
        <taxon>Pseudomonadati</taxon>
        <taxon>Pseudomonadota</taxon>
        <taxon>Betaproteobacteria</taxon>
        <taxon>Burkholderiales</taxon>
        <taxon>Burkholderiaceae</taxon>
        <taxon>Polynucleobacter</taxon>
    </lineage>
</organism>
<dbReference type="GO" id="GO:0016887">
    <property type="term" value="F:ATP hydrolysis activity"/>
    <property type="evidence" value="ECO:0007669"/>
    <property type="project" value="InterPro"/>
</dbReference>
<keyword evidence="9 10" id="KW-0472">Membrane</keyword>
<evidence type="ECO:0000259" key="11">
    <source>
        <dbReference type="PROSITE" id="PS50893"/>
    </source>
</evidence>
<dbReference type="GO" id="GO:0005524">
    <property type="term" value="F:ATP binding"/>
    <property type="evidence" value="ECO:0007669"/>
    <property type="project" value="UniProtKB-KW"/>
</dbReference>
<dbReference type="GO" id="GO:1904680">
    <property type="term" value="F:peptide transmembrane transporter activity"/>
    <property type="evidence" value="ECO:0007669"/>
    <property type="project" value="InterPro"/>
</dbReference>
<dbReference type="PROSITE" id="PS50929">
    <property type="entry name" value="ABC_TM1F"/>
    <property type="match status" value="1"/>
</dbReference>
<evidence type="ECO:0000313" key="13">
    <source>
        <dbReference type="EMBL" id="XCC58054.1"/>
    </source>
</evidence>
<keyword evidence="3" id="KW-1003">Cell membrane</keyword>
<evidence type="ECO:0000259" key="12">
    <source>
        <dbReference type="PROSITE" id="PS50929"/>
    </source>
</evidence>
<accession>A0AAU8A370</accession>
<name>A0AAU8A370_9BURK</name>
<dbReference type="PROSITE" id="PS50893">
    <property type="entry name" value="ABC_TRANSPORTER_2"/>
    <property type="match status" value="1"/>
</dbReference>
<feature type="transmembrane region" description="Helical" evidence="10">
    <location>
        <begin position="240"/>
        <end position="263"/>
    </location>
</feature>
<dbReference type="RefSeq" id="WP_353439203.1">
    <property type="nucleotide sequence ID" value="NZ_CP099959.1"/>
</dbReference>
<dbReference type="SUPFAM" id="SSF90123">
    <property type="entry name" value="ABC transporter transmembrane region"/>
    <property type="match status" value="1"/>
</dbReference>
<feature type="domain" description="ABC transporter" evidence="11">
    <location>
        <begin position="335"/>
        <end position="551"/>
    </location>
</feature>
<dbReference type="AlphaFoldDB" id="A0AAU8A370"/>
<dbReference type="PANTHER" id="PTHR43553">
    <property type="entry name" value="HEAVY METAL TRANSPORTER"/>
    <property type="match status" value="1"/>
</dbReference>
<evidence type="ECO:0000256" key="6">
    <source>
        <dbReference type="ARBA" id="ARBA00022741"/>
    </source>
</evidence>
<keyword evidence="8 10" id="KW-1133">Transmembrane helix</keyword>
<proteinExistence type="predicted"/>
<dbReference type="PROSITE" id="PS00211">
    <property type="entry name" value="ABC_TRANSPORTER_1"/>
    <property type="match status" value="1"/>
</dbReference>
<dbReference type="InterPro" id="IPR011527">
    <property type="entry name" value="ABC1_TM_dom"/>
</dbReference>
<dbReference type="InterPro" id="IPR017871">
    <property type="entry name" value="ABC_transporter-like_CS"/>
</dbReference>
<sequence>MLGSHVIGLLKTGSSQTLKYAAIVTCLAGLSNVVLIALINIAAEQTSLMEPVSTKSRILFLIGFAIFFLSIRSSLFVANHFLQQRLGELRLRIMNKIRLSQLRALESLNQSQIYSALAKEGDYLSQNFPMLVSAIQSVISLIFCLLYIAYLSIPAFLVITSITIFALFYFWSSRQSLNLALLDVNQHEQSLFESIGHFLKGHKEIRLNRVKSNALYQQFLEIGDQLEASIVKVGGQWVSLLMFTNAFLYVLLGIVVFVLPFFLQGFSDVIYKIAATAIFSVGPFTTITITLPIFSRANAELDEIYNLEKSLDSNSTYKQSNSNTAEPLFKNFEKIALHNVTFGYRNAAGEVTFASGPFNMQINRGDIIFIRGGNGSGKSTLMKLVSGLYLPEEGIIEVDDIAISDINAQSYREIFSCIFTDFHLFDNLYGVDKVSANRFSELVELMELTGKVNLENNRFSTLKLSHGQRKRLAMIASLLVDKDIYIFDEWAADQDAHFRKVFYQQILPELKSRNKTIIAVTHDEQYWHLCDTLYTLDLGVLSVDPSNPNPI</sequence>
<evidence type="ECO:0000256" key="10">
    <source>
        <dbReference type="SAM" id="Phobius"/>
    </source>
</evidence>
<dbReference type="InterPro" id="IPR003439">
    <property type="entry name" value="ABC_transporter-like_ATP-bd"/>
</dbReference>
<evidence type="ECO:0000256" key="2">
    <source>
        <dbReference type="ARBA" id="ARBA00022448"/>
    </source>
</evidence>
<dbReference type="InterPro" id="IPR027417">
    <property type="entry name" value="P-loop_NTPase"/>
</dbReference>
<dbReference type="EMBL" id="CP099959">
    <property type="protein sequence ID" value="XCC58054.1"/>
    <property type="molecule type" value="Genomic_DNA"/>
</dbReference>
<keyword evidence="2" id="KW-0813">Transport</keyword>
<dbReference type="NCBIfam" id="TIGR01194">
    <property type="entry name" value="cyc_pep_trnsptr"/>
    <property type="match status" value="1"/>
</dbReference>
<feature type="transmembrane region" description="Helical" evidence="10">
    <location>
        <begin position="128"/>
        <end position="149"/>
    </location>
</feature>
<keyword evidence="6" id="KW-0547">Nucleotide-binding</keyword>
<evidence type="ECO:0000256" key="5">
    <source>
        <dbReference type="ARBA" id="ARBA00022692"/>
    </source>
</evidence>
<evidence type="ECO:0000256" key="9">
    <source>
        <dbReference type="ARBA" id="ARBA00023136"/>
    </source>
</evidence>
<feature type="transmembrane region" description="Helical" evidence="10">
    <location>
        <begin position="269"/>
        <end position="294"/>
    </location>
</feature>
<keyword evidence="4" id="KW-0997">Cell inner membrane</keyword>
<dbReference type="GO" id="GO:0043190">
    <property type="term" value="C:ATP-binding cassette (ABC) transporter complex"/>
    <property type="evidence" value="ECO:0007669"/>
    <property type="project" value="TreeGrafter"/>
</dbReference>
<feature type="transmembrane region" description="Helical" evidence="10">
    <location>
        <begin position="20"/>
        <end position="43"/>
    </location>
</feature>
<evidence type="ECO:0000256" key="7">
    <source>
        <dbReference type="ARBA" id="ARBA00022840"/>
    </source>
</evidence>
<dbReference type="InterPro" id="IPR050095">
    <property type="entry name" value="ECF_ABC_transporter_ATP-bd"/>
</dbReference>
<dbReference type="InterPro" id="IPR036640">
    <property type="entry name" value="ABC1_TM_sf"/>
</dbReference>
<feature type="transmembrane region" description="Helical" evidence="10">
    <location>
        <begin position="58"/>
        <end position="82"/>
    </location>
</feature>
<keyword evidence="5 10" id="KW-0812">Transmembrane</keyword>
<keyword evidence="7" id="KW-0067">ATP-binding</keyword>
<evidence type="ECO:0000256" key="1">
    <source>
        <dbReference type="ARBA" id="ARBA00004651"/>
    </source>
</evidence>
<dbReference type="Gene3D" id="3.40.50.300">
    <property type="entry name" value="P-loop containing nucleotide triphosphate hydrolases"/>
    <property type="match status" value="1"/>
</dbReference>
<feature type="transmembrane region" description="Helical" evidence="10">
    <location>
        <begin position="155"/>
        <end position="172"/>
    </location>
</feature>